<protein>
    <submittedName>
        <fullName evidence="2">Uncharacterized protein</fullName>
    </submittedName>
</protein>
<feature type="compositionally biased region" description="Pro residues" evidence="1">
    <location>
        <begin position="54"/>
        <end position="66"/>
    </location>
</feature>
<dbReference type="EnsemblPlants" id="OB01G27530.1">
    <property type="protein sequence ID" value="OB01G27530.1"/>
    <property type="gene ID" value="OB01G27530"/>
</dbReference>
<reference evidence="2" key="1">
    <citation type="journal article" date="2013" name="Nat. Commun.">
        <title>Whole-genome sequencing of Oryza brachyantha reveals mechanisms underlying Oryza genome evolution.</title>
        <authorList>
            <person name="Chen J."/>
            <person name="Huang Q."/>
            <person name="Gao D."/>
            <person name="Wang J."/>
            <person name="Lang Y."/>
            <person name="Liu T."/>
            <person name="Li B."/>
            <person name="Bai Z."/>
            <person name="Luis Goicoechea J."/>
            <person name="Liang C."/>
            <person name="Chen C."/>
            <person name="Zhang W."/>
            <person name="Sun S."/>
            <person name="Liao Y."/>
            <person name="Zhang X."/>
            <person name="Yang L."/>
            <person name="Song C."/>
            <person name="Wang M."/>
            <person name="Shi J."/>
            <person name="Liu G."/>
            <person name="Liu J."/>
            <person name="Zhou H."/>
            <person name="Zhou W."/>
            <person name="Yu Q."/>
            <person name="An N."/>
            <person name="Chen Y."/>
            <person name="Cai Q."/>
            <person name="Wang B."/>
            <person name="Liu B."/>
            <person name="Min J."/>
            <person name="Huang Y."/>
            <person name="Wu H."/>
            <person name="Li Z."/>
            <person name="Zhang Y."/>
            <person name="Yin Y."/>
            <person name="Song W."/>
            <person name="Jiang J."/>
            <person name="Jackson S.A."/>
            <person name="Wing R.A."/>
            <person name="Wang J."/>
            <person name="Chen M."/>
        </authorList>
    </citation>
    <scope>NUCLEOTIDE SEQUENCE [LARGE SCALE GENOMIC DNA]</scope>
    <source>
        <strain evidence="2">cv. IRGC 101232</strain>
    </source>
</reference>
<feature type="compositionally biased region" description="Acidic residues" evidence="1">
    <location>
        <begin position="1"/>
        <end position="10"/>
    </location>
</feature>
<dbReference type="AlphaFoldDB" id="J3L0J7"/>
<feature type="region of interest" description="Disordered" evidence="1">
    <location>
        <begin position="48"/>
        <end position="67"/>
    </location>
</feature>
<proteinExistence type="predicted"/>
<accession>J3L0J7</accession>
<dbReference type="Gramene" id="OB01G27530.1">
    <property type="protein sequence ID" value="OB01G27530.1"/>
    <property type="gene ID" value="OB01G27530"/>
</dbReference>
<evidence type="ECO:0000313" key="3">
    <source>
        <dbReference type="Proteomes" id="UP000006038"/>
    </source>
</evidence>
<dbReference type="Proteomes" id="UP000006038">
    <property type="component" value="Chromosome 1"/>
</dbReference>
<sequence length="90" mass="9660">MASALEDDVGSECWGGSYTPDADVSESETSGNCSTYLQQLLHFDHHHSPLRLLPTPPPSSSLPSSPPNSGSFFLPLYLDFTHTRGLVPSA</sequence>
<evidence type="ECO:0000256" key="1">
    <source>
        <dbReference type="SAM" id="MobiDB-lite"/>
    </source>
</evidence>
<evidence type="ECO:0000313" key="2">
    <source>
        <dbReference type="EnsemblPlants" id="OB01G27530.1"/>
    </source>
</evidence>
<keyword evidence="3" id="KW-1185">Reference proteome</keyword>
<feature type="region of interest" description="Disordered" evidence="1">
    <location>
        <begin position="1"/>
        <end position="31"/>
    </location>
</feature>
<organism evidence="2">
    <name type="scientific">Oryza brachyantha</name>
    <name type="common">malo sina</name>
    <dbReference type="NCBI Taxonomy" id="4533"/>
    <lineage>
        <taxon>Eukaryota</taxon>
        <taxon>Viridiplantae</taxon>
        <taxon>Streptophyta</taxon>
        <taxon>Embryophyta</taxon>
        <taxon>Tracheophyta</taxon>
        <taxon>Spermatophyta</taxon>
        <taxon>Magnoliopsida</taxon>
        <taxon>Liliopsida</taxon>
        <taxon>Poales</taxon>
        <taxon>Poaceae</taxon>
        <taxon>BOP clade</taxon>
        <taxon>Oryzoideae</taxon>
        <taxon>Oryzeae</taxon>
        <taxon>Oryzinae</taxon>
        <taxon>Oryza</taxon>
    </lineage>
</organism>
<reference evidence="2" key="2">
    <citation type="submission" date="2013-04" db="UniProtKB">
        <authorList>
            <consortium name="EnsemblPlants"/>
        </authorList>
    </citation>
    <scope>IDENTIFICATION</scope>
</reference>
<dbReference type="HOGENOM" id="CLU_2444358_0_0_1"/>
<name>J3L0J7_ORYBR</name>